<organism evidence="4 5">
    <name type="scientific">Candidatus Reconcilbacillus cellulovorans</name>
    <dbReference type="NCBI Taxonomy" id="1906605"/>
    <lineage>
        <taxon>Bacteria</taxon>
        <taxon>Bacillati</taxon>
        <taxon>Bacillota</taxon>
        <taxon>Bacilli</taxon>
        <taxon>Bacillales</taxon>
        <taxon>Paenibacillaceae</taxon>
        <taxon>Candidatus Reconcilbacillus</taxon>
    </lineage>
</organism>
<reference evidence="4 5" key="1">
    <citation type="submission" date="2016-12" db="EMBL/GenBank/DDBJ databases">
        <title>Candidatus Reconcilibacillus cellulovorans genome.</title>
        <authorList>
            <person name="Kolinko S."/>
            <person name="Wu Y.-W."/>
            <person name="Tachea F."/>
            <person name="Denzel E."/>
            <person name="Hiras J."/>
            <person name="Baecker N."/>
            <person name="Chan L.J."/>
            <person name="Eichorst S.A."/>
            <person name="Frey D."/>
            <person name="Adams P.D."/>
            <person name="Pray T."/>
            <person name="Tanjore D."/>
            <person name="Petzold C.J."/>
            <person name="Gladden J.M."/>
            <person name="Simmons B.A."/>
            <person name="Singer S.W."/>
        </authorList>
    </citation>
    <scope>NUCLEOTIDE SEQUENCE [LARGE SCALE GENOMIC DNA]</scope>
    <source>
        <strain evidence="4">JTherm</strain>
    </source>
</reference>
<dbReference type="AlphaFoldDB" id="A0A2A6E2V8"/>
<accession>A0A2A6E2V8</accession>
<dbReference type="Proteomes" id="UP000243688">
    <property type="component" value="Unassembled WGS sequence"/>
</dbReference>
<dbReference type="InterPro" id="IPR046118">
    <property type="entry name" value="DUF6115"/>
</dbReference>
<keyword evidence="3" id="KW-0472">Membrane</keyword>
<evidence type="ECO:0008006" key="6">
    <source>
        <dbReference type="Google" id="ProtNLM"/>
    </source>
</evidence>
<evidence type="ECO:0000256" key="1">
    <source>
        <dbReference type="SAM" id="Coils"/>
    </source>
</evidence>
<feature type="transmembrane region" description="Helical" evidence="3">
    <location>
        <begin position="6"/>
        <end position="23"/>
    </location>
</feature>
<feature type="coiled-coil region" evidence="1">
    <location>
        <begin position="35"/>
        <end position="91"/>
    </location>
</feature>
<evidence type="ECO:0000313" key="4">
    <source>
        <dbReference type="EMBL" id="PDO11262.1"/>
    </source>
</evidence>
<evidence type="ECO:0000313" key="5">
    <source>
        <dbReference type="Proteomes" id="UP000243688"/>
    </source>
</evidence>
<name>A0A2A6E2V8_9BACL</name>
<evidence type="ECO:0000256" key="3">
    <source>
        <dbReference type="SAM" id="Phobius"/>
    </source>
</evidence>
<evidence type="ECO:0000256" key="2">
    <source>
        <dbReference type="SAM" id="MobiDB-lite"/>
    </source>
</evidence>
<keyword evidence="3" id="KW-1133">Transmembrane helix</keyword>
<dbReference type="EMBL" id="MOXJ01000004">
    <property type="protein sequence ID" value="PDO11262.1"/>
    <property type="molecule type" value="Genomic_DNA"/>
</dbReference>
<sequence>MGDLWGILIVVGAVLVVTAWLWAKRSGADVIAVSREEWEAAFDRLFLELEEENKKFASWLADMRTAADERFARLEERVRLLEKETEQMKWNRPMQPTTADKTASAAERKTASADEGKVAEPSRNGPGVRKTAIRERYPELFRLHDEGKSTEQIARKLGMNKGEVMLILEFARREEQADVRS</sequence>
<gene>
    <name evidence="4" type="ORF">BLM47_03470</name>
</gene>
<keyword evidence="3" id="KW-0812">Transmembrane</keyword>
<feature type="compositionally biased region" description="Basic and acidic residues" evidence="2">
    <location>
        <begin position="106"/>
        <end position="120"/>
    </location>
</feature>
<feature type="region of interest" description="Disordered" evidence="2">
    <location>
        <begin position="93"/>
        <end position="131"/>
    </location>
</feature>
<dbReference type="Pfam" id="PF19610">
    <property type="entry name" value="DUF6115"/>
    <property type="match status" value="1"/>
</dbReference>
<protein>
    <recommendedName>
        <fullName evidence="6">DUF2802 domain-containing protein</fullName>
    </recommendedName>
</protein>
<comment type="caution">
    <text evidence="4">The sequence shown here is derived from an EMBL/GenBank/DDBJ whole genome shotgun (WGS) entry which is preliminary data.</text>
</comment>
<keyword evidence="1" id="KW-0175">Coiled coil</keyword>
<proteinExistence type="predicted"/>